<keyword evidence="3" id="KW-1185">Reference proteome</keyword>
<keyword evidence="1" id="KW-0472">Membrane</keyword>
<dbReference type="Proteomes" id="UP000832041">
    <property type="component" value="Chromosome"/>
</dbReference>
<gene>
    <name evidence="2" type="ORF">FOF52_19555</name>
</gene>
<dbReference type="SUPFAM" id="SSF50998">
    <property type="entry name" value="Quinoprotein alcohol dehydrogenase-like"/>
    <property type="match status" value="1"/>
</dbReference>
<proteinExistence type="predicted"/>
<organism evidence="2 3">
    <name type="scientific">Thermobifida alba</name>
    <name type="common">Thermomonospora alba</name>
    <dbReference type="NCBI Taxonomy" id="53522"/>
    <lineage>
        <taxon>Bacteria</taxon>
        <taxon>Bacillati</taxon>
        <taxon>Actinomycetota</taxon>
        <taxon>Actinomycetes</taxon>
        <taxon>Streptosporangiales</taxon>
        <taxon>Nocardiopsidaceae</taxon>
        <taxon>Thermobifida</taxon>
    </lineage>
</organism>
<dbReference type="EMBL" id="CP051627">
    <property type="protein sequence ID" value="UPT22870.1"/>
    <property type="molecule type" value="Genomic_DNA"/>
</dbReference>
<evidence type="ECO:0000313" key="2">
    <source>
        <dbReference type="EMBL" id="UPT22870.1"/>
    </source>
</evidence>
<protein>
    <submittedName>
        <fullName evidence="2">Uncharacterized protein</fullName>
    </submittedName>
</protein>
<keyword evidence="1" id="KW-1133">Transmembrane helix</keyword>
<dbReference type="InterPro" id="IPR011047">
    <property type="entry name" value="Quinoprotein_ADH-like_sf"/>
</dbReference>
<feature type="transmembrane region" description="Helical" evidence="1">
    <location>
        <begin position="107"/>
        <end position="130"/>
    </location>
</feature>
<sequence length="473" mass="49034">MNTSGTPRFGPETAVIAIAPDDLSAEVFLQDTRQVVHGADAKATRRAALDYVAGYATHIGRPVLVEARDAFGVQRLEALPGGVVRGVAETPPPPGVGGKRQRSGGRALLLAAAGGLAVVVLVVAAVVLVVPRLGSDTATPPDETVAPTETVPFEARPAPPGFSTDALWRIPVTDGTRPAVADDGSRVAFIGADGKLAVAGPEGERLWEAELPLQPAEIEGPVRFVENGDGWQVAVAGSQTLWIWPVDGGEPVEYALPEGGVVTFAGSAPLVTVDDKAMLPRDGELVEVEVPDGTGGMLVDGGEVLLASAEGPWYWAAPGEEARKVSAVEPKGSEGLDRVITASERYVIVRWQSEKEDRVVLAVHDAHDGSVFAETEVTAGELADATWIEGETVAAYGPILVDLGSGETQLLPGFGPLSATGGVVYGELEENQVAVNAAGEITDMEPDTARPWGLLDGNAVVLADANLYALLPG</sequence>
<evidence type="ECO:0000256" key="1">
    <source>
        <dbReference type="SAM" id="Phobius"/>
    </source>
</evidence>
<dbReference type="RefSeq" id="WP_248591374.1">
    <property type="nucleotide sequence ID" value="NZ_BAABEB010000011.1"/>
</dbReference>
<name>A0ABY4L6D1_THEAE</name>
<evidence type="ECO:0000313" key="3">
    <source>
        <dbReference type="Proteomes" id="UP000832041"/>
    </source>
</evidence>
<accession>A0ABY4L6D1</accession>
<keyword evidence="1" id="KW-0812">Transmembrane</keyword>
<reference evidence="2 3" key="1">
    <citation type="submission" date="2020-04" db="EMBL/GenBank/DDBJ databases">
        <title>Thermobifida alba genome sequencing and assembly.</title>
        <authorList>
            <person name="Luzics S."/>
            <person name="Horvath B."/>
            <person name="Nagy I."/>
            <person name="Toth A."/>
            <person name="Nagy I."/>
            <person name="Kukolya J."/>
        </authorList>
    </citation>
    <scope>NUCLEOTIDE SEQUENCE [LARGE SCALE GENOMIC DNA]</scope>
    <source>
        <strain evidence="2 3">DSM 43795</strain>
    </source>
</reference>